<dbReference type="AlphaFoldDB" id="A0A812EA06"/>
<feature type="transmembrane region" description="Helical" evidence="1">
    <location>
        <begin position="99"/>
        <end position="122"/>
    </location>
</feature>
<dbReference type="Proteomes" id="UP000597762">
    <property type="component" value="Unassembled WGS sequence"/>
</dbReference>
<keyword evidence="1" id="KW-1133">Transmembrane helix</keyword>
<keyword evidence="3" id="KW-1185">Reference proteome</keyword>
<protein>
    <submittedName>
        <fullName evidence="2">Uncharacterized protein</fullName>
    </submittedName>
</protein>
<proteinExistence type="predicted"/>
<evidence type="ECO:0000313" key="3">
    <source>
        <dbReference type="Proteomes" id="UP000597762"/>
    </source>
</evidence>
<name>A0A812EA06_ACAPH</name>
<feature type="transmembrane region" description="Helical" evidence="1">
    <location>
        <begin position="24"/>
        <end position="46"/>
    </location>
</feature>
<reference evidence="2" key="1">
    <citation type="submission" date="2021-01" db="EMBL/GenBank/DDBJ databases">
        <authorList>
            <person name="Li R."/>
            <person name="Bekaert M."/>
        </authorList>
    </citation>
    <scope>NUCLEOTIDE SEQUENCE</scope>
    <source>
        <strain evidence="2">Farmed</strain>
    </source>
</reference>
<keyword evidence="1" id="KW-0472">Membrane</keyword>
<evidence type="ECO:0000256" key="1">
    <source>
        <dbReference type="SAM" id="Phobius"/>
    </source>
</evidence>
<sequence length="231" mass="28236">MFPRILHQRKICFRLSRSYFRLLYYLYFFHILKYNFCLTLSSIVYLVSRFSHSFFSFFISVENSYILTSSFFLSFFLFFFPSFFLSFLLSFFISFFRSFFLSFFLSFFSLYSFSCFSFSYFYRSLFLLKMHVFFISPFFVFISSSLPFFLPFFLSISNLYVFYFLSISHIKKKKKNISFSLLSFNFSLASIRFIFKNLSLCLWKILILSLFPFFLFFFLTIQDSHFLITQM</sequence>
<accession>A0A812EA06</accession>
<dbReference type="EMBL" id="CAHIKZ030005028">
    <property type="protein sequence ID" value="CAE1318358.1"/>
    <property type="molecule type" value="Genomic_DNA"/>
</dbReference>
<feature type="transmembrane region" description="Helical" evidence="1">
    <location>
        <begin position="66"/>
        <end position="92"/>
    </location>
</feature>
<gene>
    <name evidence="2" type="ORF">SPHA_68846</name>
</gene>
<comment type="caution">
    <text evidence="2">The sequence shown here is derived from an EMBL/GenBank/DDBJ whole genome shotgun (WGS) entry which is preliminary data.</text>
</comment>
<feature type="transmembrane region" description="Helical" evidence="1">
    <location>
        <begin position="134"/>
        <end position="165"/>
    </location>
</feature>
<feature type="transmembrane region" description="Helical" evidence="1">
    <location>
        <begin position="177"/>
        <end position="195"/>
    </location>
</feature>
<evidence type="ECO:0000313" key="2">
    <source>
        <dbReference type="EMBL" id="CAE1318358.1"/>
    </source>
</evidence>
<keyword evidence="1" id="KW-0812">Transmembrane</keyword>
<feature type="transmembrane region" description="Helical" evidence="1">
    <location>
        <begin position="201"/>
        <end position="221"/>
    </location>
</feature>
<organism evidence="2 3">
    <name type="scientific">Acanthosepion pharaonis</name>
    <name type="common">Pharaoh cuttlefish</name>
    <name type="synonym">Sepia pharaonis</name>
    <dbReference type="NCBI Taxonomy" id="158019"/>
    <lineage>
        <taxon>Eukaryota</taxon>
        <taxon>Metazoa</taxon>
        <taxon>Spiralia</taxon>
        <taxon>Lophotrochozoa</taxon>
        <taxon>Mollusca</taxon>
        <taxon>Cephalopoda</taxon>
        <taxon>Coleoidea</taxon>
        <taxon>Decapodiformes</taxon>
        <taxon>Sepiida</taxon>
        <taxon>Sepiina</taxon>
        <taxon>Sepiidae</taxon>
        <taxon>Acanthosepion</taxon>
    </lineage>
</organism>